<comment type="subcellular location">
    <subcellularLocation>
        <location evidence="1">Endomembrane system</location>
        <topology evidence="1">Multi-pass membrane protein</topology>
    </subcellularLocation>
</comment>
<dbReference type="InterPro" id="IPR001594">
    <property type="entry name" value="Palmitoyltrfase_DHHC"/>
</dbReference>
<evidence type="ECO:0000259" key="11">
    <source>
        <dbReference type="Pfam" id="PF01529"/>
    </source>
</evidence>
<keyword evidence="7" id="KW-0449">Lipoprotein</keyword>
<evidence type="ECO:0000256" key="6">
    <source>
        <dbReference type="ARBA" id="ARBA00023139"/>
    </source>
</evidence>
<dbReference type="GO" id="GO:0006612">
    <property type="term" value="P:protein targeting to membrane"/>
    <property type="evidence" value="ECO:0007669"/>
    <property type="project" value="TreeGrafter"/>
</dbReference>
<protein>
    <recommendedName>
        <fullName evidence="10">Palmitoyltransferase</fullName>
        <ecNumber evidence="10">2.3.1.225</ecNumber>
    </recommendedName>
</protein>
<evidence type="ECO:0000256" key="4">
    <source>
        <dbReference type="ARBA" id="ARBA00022989"/>
    </source>
</evidence>
<evidence type="ECO:0000313" key="14">
    <source>
        <dbReference type="Proteomes" id="UP000187209"/>
    </source>
</evidence>
<comment type="similarity">
    <text evidence="10">Belongs to the DHHC palmitoyltransferase family.</text>
</comment>
<keyword evidence="14" id="KW-1185">Reference proteome</keyword>
<evidence type="ECO:0000256" key="10">
    <source>
        <dbReference type="RuleBase" id="RU079119"/>
    </source>
</evidence>
<sequence>MIYRPPRCSHCSICDLCIEGFDHHCPWIGNCIGKRNYGYFFLLLIMANLLEVVIICICHVSKKTGGFEYEEVISIVMAAFGILALIFLLPLLGFHAYLFEIGMTTHEYVKDIWGLTIFNPFNKGSFLRNLKLKYQDIRTASQYNVREKILEYEEDVNANVVHRKVVVNQISHGLSHTFEDVSNAVVIKAQEVIAA</sequence>
<reference evidence="12 14" key="1">
    <citation type="submission" date="2016-11" db="EMBL/GenBank/DDBJ databases">
        <title>The macronuclear genome of Stentor coeruleus: a giant cell with tiny introns.</title>
        <authorList>
            <person name="Slabodnick M."/>
            <person name="Ruby J.G."/>
            <person name="Reiff S.B."/>
            <person name="Swart E.C."/>
            <person name="Gosai S."/>
            <person name="Prabakaran S."/>
            <person name="Witkowska E."/>
            <person name="Larue G.E."/>
            <person name="Fisher S."/>
            <person name="Freeman R.M."/>
            <person name="Gunawardena J."/>
            <person name="Chu W."/>
            <person name="Stover N.A."/>
            <person name="Gregory B.D."/>
            <person name="Nowacki M."/>
            <person name="Derisi J."/>
            <person name="Roy S.W."/>
            <person name="Marshall W.F."/>
            <person name="Sood P."/>
        </authorList>
    </citation>
    <scope>NUCLEOTIDE SEQUENCE [LARGE SCALE GENOMIC DNA]</scope>
    <source>
        <strain evidence="12">WM001</strain>
    </source>
</reference>
<feature type="transmembrane region" description="Helical" evidence="10">
    <location>
        <begin position="72"/>
        <end position="98"/>
    </location>
</feature>
<evidence type="ECO:0000256" key="3">
    <source>
        <dbReference type="ARBA" id="ARBA00022692"/>
    </source>
</evidence>
<dbReference type="GO" id="GO:0005794">
    <property type="term" value="C:Golgi apparatus"/>
    <property type="evidence" value="ECO:0007669"/>
    <property type="project" value="TreeGrafter"/>
</dbReference>
<evidence type="ECO:0000256" key="9">
    <source>
        <dbReference type="ARBA" id="ARBA00048048"/>
    </source>
</evidence>
<dbReference type="GO" id="GO:0005783">
    <property type="term" value="C:endoplasmic reticulum"/>
    <property type="evidence" value="ECO:0007669"/>
    <property type="project" value="TreeGrafter"/>
</dbReference>
<evidence type="ECO:0000256" key="2">
    <source>
        <dbReference type="ARBA" id="ARBA00022679"/>
    </source>
</evidence>
<evidence type="ECO:0000256" key="8">
    <source>
        <dbReference type="ARBA" id="ARBA00023315"/>
    </source>
</evidence>
<proteinExistence type="inferred from homology"/>
<dbReference type="GO" id="GO:0019706">
    <property type="term" value="F:protein-cysteine S-palmitoyltransferase activity"/>
    <property type="evidence" value="ECO:0007669"/>
    <property type="project" value="UniProtKB-EC"/>
</dbReference>
<feature type="domain" description="Palmitoyltransferase DHHC" evidence="11">
    <location>
        <begin position="2"/>
        <end position="111"/>
    </location>
</feature>
<comment type="caution">
    <text evidence="12">The sequence shown here is derived from an EMBL/GenBank/DDBJ whole genome shotgun (WGS) entry which is preliminary data.</text>
</comment>
<comment type="catalytic activity">
    <reaction evidence="9 10">
        <text>L-cysteinyl-[protein] + hexadecanoyl-CoA = S-hexadecanoyl-L-cysteinyl-[protein] + CoA</text>
        <dbReference type="Rhea" id="RHEA:36683"/>
        <dbReference type="Rhea" id="RHEA-COMP:10131"/>
        <dbReference type="Rhea" id="RHEA-COMP:11032"/>
        <dbReference type="ChEBI" id="CHEBI:29950"/>
        <dbReference type="ChEBI" id="CHEBI:57287"/>
        <dbReference type="ChEBI" id="CHEBI:57379"/>
        <dbReference type="ChEBI" id="CHEBI:74151"/>
        <dbReference type="EC" id="2.3.1.225"/>
    </reaction>
</comment>
<dbReference type="PANTHER" id="PTHR22883:SF43">
    <property type="entry name" value="PALMITOYLTRANSFERASE APP"/>
    <property type="match status" value="1"/>
</dbReference>
<keyword evidence="3 10" id="KW-0812">Transmembrane</keyword>
<evidence type="ECO:0000256" key="5">
    <source>
        <dbReference type="ARBA" id="ARBA00023136"/>
    </source>
</evidence>
<organism evidence="12 14">
    <name type="scientific">Stentor coeruleus</name>
    <dbReference type="NCBI Taxonomy" id="5963"/>
    <lineage>
        <taxon>Eukaryota</taxon>
        <taxon>Sar</taxon>
        <taxon>Alveolata</taxon>
        <taxon>Ciliophora</taxon>
        <taxon>Postciliodesmatophora</taxon>
        <taxon>Heterotrichea</taxon>
        <taxon>Heterotrichida</taxon>
        <taxon>Stentoridae</taxon>
        <taxon>Stentor</taxon>
    </lineage>
</organism>
<dbReference type="AlphaFoldDB" id="A0A1R2B231"/>
<keyword evidence="2 10" id="KW-0808">Transferase</keyword>
<dbReference type="EMBL" id="MPUH01000527">
    <property type="protein sequence ID" value="OMJ78317.1"/>
    <property type="molecule type" value="Genomic_DNA"/>
</dbReference>
<feature type="transmembrane region" description="Helical" evidence="10">
    <location>
        <begin position="37"/>
        <end position="60"/>
    </location>
</feature>
<dbReference type="Pfam" id="PF01529">
    <property type="entry name" value="DHHC"/>
    <property type="match status" value="1"/>
</dbReference>
<keyword evidence="6" id="KW-0564">Palmitate</keyword>
<evidence type="ECO:0000256" key="7">
    <source>
        <dbReference type="ARBA" id="ARBA00023288"/>
    </source>
</evidence>
<keyword evidence="5 10" id="KW-0472">Membrane</keyword>
<gene>
    <name evidence="13" type="ORF">SteCoe_21872</name>
    <name evidence="12" type="ORF">SteCoe_31136</name>
</gene>
<dbReference type="Proteomes" id="UP000187209">
    <property type="component" value="Unassembled WGS sequence"/>
</dbReference>
<dbReference type="EC" id="2.3.1.225" evidence="10"/>
<accession>A0A1R2B231</accession>
<keyword evidence="4 10" id="KW-1133">Transmembrane helix</keyword>
<evidence type="ECO:0000313" key="13">
    <source>
        <dbReference type="EMBL" id="OMJ78317.1"/>
    </source>
</evidence>
<dbReference type="EMBL" id="MPUH01001052">
    <property type="protein sequence ID" value="OMJ70809.1"/>
    <property type="molecule type" value="Genomic_DNA"/>
</dbReference>
<dbReference type="InterPro" id="IPR039859">
    <property type="entry name" value="PFA4/ZDH16/20/ERF2-like"/>
</dbReference>
<comment type="domain">
    <text evidence="10">The DHHC domain is required for palmitoyltransferase activity.</text>
</comment>
<dbReference type="PANTHER" id="PTHR22883">
    <property type="entry name" value="ZINC FINGER DHHC DOMAIN CONTAINING PROTEIN"/>
    <property type="match status" value="1"/>
</dbReference>
<dbReference type="OrthoDB" id="294591at2759"/>
<name>A0A1R2B231_9CILI</name>
<keyword evidence="8 10" id="KW-0012">Acyltransferase</keyword>
<dbReference type="PROSITE" id="PS50216">
    <property type="entry name" value="DHHC"/>
    <property type="match status" value="1"/>
</dbReference>
<evidence type="ECO:0000256" key="1">
    <source>
        <dbReference type="ARBA" id="ARBA00004127"/>
    </source>
</evidence>
<evidence type="ECO:0000313" key="12">
    <source>
        <dbReference type="EMBL" id="OMJ70809.1"/>
    </source>
</evidence>